<evidence type="ECO:0000313" key="2">
    <source>
        <dbReference type="Proteomes" id="UP000620075"/>
    </source>
</evidence>
<dbReference type="EMBL" id="JAEKNQ010000020">
    <property type="protein sequence ID" value="MBJ7602523.1"/>
    <property type="molecule type" value="Genomic_DNA"/>
</dbReference>
<accession>A0A934NCW9</accession>
<protein>
    <submittedName>
        <fullName evidence="1">Uncharacterized protein</fullName>
    </submittedName>
</protein>
<organism evidence="1 2">
    <name type="scientific">Candidatus Dormiibacter inghamiae</name>
    <dbReference type="NCBI Taxonomy" id="3127013"/>
    <lineage>
        <taxon>Bacteria</taxon>
        <taxon>Bacillati</taxon>
        <taxon>Candidatus Dormiibacterota</taxon>
        <taxon>Candidatus Dormibacteria</taxon>
        <taxon>Candidatus Dormibacterales</taxon>
        <taxon>Candidatus Dormibacteraceae</taxon>
        <taxon>Candidatus Dormiibacter</taxon>
    </lineage>
</organism>
<name>A0A934NCW9_9BACT</name>
<comment type="caution">
    <text evidence="1">The sequence shown here is derived from an EMBL/GenBank/DDBJ whole genome shotgun (WGS) entry which is preliminary data.</text>
</comment>
<dbReference type="RefSeq" id="WP_338177094.1">
    <property type="nucleotide sequence ID" value="NZ_JAEKNQ010000020.1"/>
</dbReference>
<gene>
    <name evidence="1" type="ORF">JF888_04920</name>
</gene>
<evidence type="ECO:0000313" key="1">
    <source>
        <dbReference type="EMBL" id="MBJ7602523.1"/>
    </source>
</evidence>
<dbReference type="Proteomes" id="UP000620075">
    <property type="component" value="Unassembled WGS sequence"/>
</dbReference>
<sequence>MRRCPYLEELVKERQLMLRRYRFDCHVDHQSHRRVSLHDSPPICVRNYEDCHLYREERRREDDVILRYTE</sequence>
<dbReference type="AlphaFoldDB" id="A0A934NCW9"/>
<reference evidence="1 2" key="1">
    <citation type="submission" date="2020-10" db="EMBL/GenBank/DDBJ databases">
        <title>Ca. Dormibacterota MAGs.</title>
        <authorList>
            <person name="Montgomery K."/>
        </authorList>
    </citation>
    <scope>NUCLEOTIDE SEQUENCE [LARGE SCALE GENOMIC DNA]</scope>
    <source>
        <strain evidence="1">SC8811_S16_3</strain>
    </source>
</reference>
<proteinExistence type="predicted"/>